<protein>
    <submittedName>
        <fullName evidence="1">Histone-lysine N-methyltransferase SETMAR</fullName>
    </submittedName>
</protein>
<dbReference type="GO" id="GO:0006303">
    <property type="term" value="P:double-strand break repair via nonhomologous end joining"/>
    <property type="evidence" value="ECO:0007669"/>
    <property type="project" value="TreeGrafter"/>
</dbReference>
<dbReference type="GO" id="GO:0000793">
    <property type="term" value="C:condensed chromosome"/>
    <property type="evidence" value="ECO:0007669"/>
    <property type="project" value="TreeGrafter"/>
</dbReference>
<dbReference type="GO" id="GO:0044774">
    <property type="term" value="P:mitotic DNA integrity checkpoint signaling"/>
    <property type="evidence" value="ECO:0007669"/>
    <property type="project" value="TreeGrafter"/>
</dbReference>
<organism evidence="1 2">
    <name type="scientific">Melipona quadrifasciata</name>
    <dbReference type="NCBI Taxonomy" id="166423"/>
    <lineage>
        <taxon>Eukaryota</taxon>
        <taxon>Metazoa</taxon>
        <taxon>Ecdysozoa</taxon>
        <taxon>Arthropoda</taxon>
        <taxon>Hexapoda</taxon>
        <taxon>Insecta</taxon>
        <taxon>Pterygota</taxon>
        <taxon>Neoptera</taxon>
        <taxon>Endopterygota</taxon>
        <taxon>Hymenoptera</taxon>
        <taxon>Apocrita</taxon>
        <taxon>Aculeata</taxon>
        <taxon>Apoidea</taxon>
        <taxon>Anthophila</taxon>
        <taxon>Apidae</taxon>
        <taxon>Melipona</taxon>
    </lineage>
</organism>
<evidence type="ECO:0000313" key="1">
    <source>
        <dbReference type="EMBL" id="KOX67281.1"/>
    </source>
</evidence>
<dbReference type="GO" id="GO:0003690">
    <property type="term" value="F:double-stranded DNA binding"/>
    <property type="evidence" value="ECO:0007669"/>
    <property type="project" value="TreeGrafter"/>
</dbReference>
<dbReference type="GO" id="GO:0042800">
    <property type="term" value="F:histone H3K4 methyltransferase activity"/>
    <property type="evidence" value="ECO:0007669"/>
    <property type="project" value="TreeGrafter"/>
</dbReference>
<feature type="non-terminal residue" evidence="1">
    <location>
        <position position="1"/>
    </location>
</feature>
<dbReference type="PANTHER" id="PTHR46060">
    <property type="entry name" value="MARINER MOS1 TRANSPOSASE-LIKE PROTEIN"/>
    <property type="match status" value="1"/>
</dbReference>
<dbReference type="InterPro" id="IPR052709">
    <property type="entry name" value="Transposase-MT_Hybrid"/>
</dbReference>
<dbReference type="GO" id="GO:0046975">
    <property type="term" value="F:histone H3K36 methyltransferase activity"/>
    <property type="evidence" value="ECO:0007669"/>
    <property type="project" value="TreeGrafter"/>
</dbReference>
<keyword evidence="2" id="KW-1185">Reference proteome</keyword>
<dbReference type="OrthoDB" id="7600185at2759"/>
<dbReference type="GO" id="GO:0035861">
    <property type="term" value="C:site of double-strand break"/>
    <property type="evidence" value="ECO:0007669"/>
    <property type="project" value="TreeGrafter"/>
</dbReference>
<dbReference type="GO" id="GO:0044547">
    <property type="term" value="F:DNA topoisomerase binding"/>
    <property type="evidence" value="ECO:0007669"/>
    <property type="project" value="TreeGrafter"/>
</dbReference>
<dbReference type="PANTHER" id="PTHR46060:SF2">
    <property type="entry name" value="HISTONE-LYSINE N-METHYLTRANSFERASE SETMAR"/>
    <property type="match status" value="1"/>
</dbReference>
<dbReference type="STRING" id="166423.A0A0N0BBA1"/>
<name>A0A0N0BBA1_9HYME</name>
<dbReference type="GO" id="GO:0032259">
    <property type="term" value="P:methylation"/>
    <property type="evidence" value="ECO:0007669"/>
    <property type="project" value="UniProtKB-KW"/>
</dbReference>
<evidence type="ECO:0000313" key="2">
    <source>
        <dbReference type="Proteomes" id="UP000053105"/>
    </source>
</evidence>
<dbReference type="GO" id="GO:0003697">
    <property type="term" value="F:single-stranded DNA binding"/>
    <property type="evidence" value="ECO:0007669"/>
    <property type="project" value="TreeGrafter"/>
</dbReference>
<dbReference type="Proteomes" id="UP000053105">
    <property type="component" value="Unassembled WGS sequence"/>
</dbReference>
<keyword evidence="1" id="KW-0808">Transferase</keyword>
<dbReference type="GO" id="GO:0031297">
    <property type="term" value="P:replication fork processing"/>
    <property type="evidence" value="ECO:0007669"/>
    <property type="project" value="TreeGrafter"/>
</dbReference>
<dbReference type="Gene3D" id="3.30.420.10">
    <property type="entry name" value="Ribonuclease H-like superfamily/Ribonuclease H"/>
    <property type="match status" value="1"/>
</dbReference>
<accession>A0A0N0BBA1</accession>
<gene>
    <name evidence="1" type="ORF">WN51_00019</name>
</gene>
<keyword evidence="1" id="KW-0489">Methyltransferase</keyword>
<dbReference type="GO" id="GO:0015074">
    <property type="term" value="P:DNA integration"/>
    <property type="evidence" value="ECO:0007669"/>
    <property type="project" value="TreeGrafter"/>
</dbReference>
<dbReference type="AlphaFoldDB" id="A0A0N0BBA1"/>
<dbReference type="GO" id="GO:0000014">
    <property type="term" value="F:single-stranded DNA endodeoxyribonuclease activity"/>
    <property type="evidence" value="ECO:0007669"/>
    <property type="project" value="TreeGrafter"/>
</dbReference>
<sequence>RDAAEIPNASKSSVENHLKALGYVSELDGWTPRQLEEVRPLKRVIVRDSLLKREENDLFLKRVITDDEKWIVYSDIEWKKSWSKRDEPKHFKSRDSSEEGCVVNLVGLGRHRVF</sequence>
<proteinExistence type="predicted"/>
<dbReference type="InterPro" id="IPR036397">
    <property type="entry name" value="RNaseH_sf"/>
</dbReference>
<reference evidence="1 2" key="1">
    <citation type="submission" date="2015-07" db="EMBL/GenBank/DDBJ databases">
        <title>The genome of Melipona quadrifasciata.</title>
        <authorList>
            <person name="Pan H."/>
            <person name="Kapheim K."/>
        </authorList>
    </citation>
    <scope>NUCLEOTIDE SEQUENCE [LARGE SCALE GENOMIC DNA]</scope>
    <source>
        <strain evidence="1">0111107301</strain>
        <tissue evidence="1">Whole body</tissue>
    </source>
</reference>
<dbReference type="GO" id="GO:0000729">
    <property type="term" value="P:DNA double-strand break processing"/>
    <property type="evidence" value="ECO:0007669"/>
    <property type="project" value="TreeGrafter"/>
</dbReference>
<dbReference type="EMBL" id="KQ437922">
    <property type="protein sequence ID" value="KOX67281.1"/>
    <property type="molecule type" value="Genomic_DNA"/>
</dbReference>
<dbReference type="GO" id="GO:0005634">
    <property type="term" value="C:nucleus"/>
    <property type="evidence" value="ECO:0007669"/>
    <property type="project" value="TreeGrafter"/>
</dbReference>